<dbReference type="Pfam" id="PF04932">
    <property type="entry name" value="Wzy_C"/>
    <property type="match status" value="1"/>
</dbReference>
<dbReference type="GO" id="GO:0016874">
    <property type="term" value="F:ligase activity"/>
    <property type="evidence" value="ECO:0007669"/>
    <property type="project" value="UniProtKB-KW"/>
</dbReference>
<protein>
    <submittedName>
        <fullName evidence="7">O-Antigen ligase</fullName>
    </submittedName>
</protein>
<dbReference type="AlphaFoldDB" id="A0A1G5V3S9"/>
<sequence>MTGSVFTKPYTSAHNIVSLLYAVVFLLPFTHLFYVPLVIALLLALWRVREHGKQELRIGSLRQAGAAFLLCSFLSVINSPDKLFSLFNWCFLPLMYAVLYILIVTYADSRDIRKNLMLSFFAGAVLVMVYGVWQYTHIIDMATDMAAHDWVDASRFPMLYRRFYSTLENPNLCATYLLMMTSYSGAFFLFEKRRRQKGLLLLLTMGLVVCLALTYSRGAWISLLFILAVYGLEYDKRLFALLLLVPVILFFYQGQVAVRFLSLFSAQDTSIGMRFTMWRNTLRMISDHPLLGCGWGAYYLVYPDYDLLIRRAGVTIFHAHNMYLSVMANVGIPGAIAYFWFYFGHIRYAWRVYRKSQDTFYKAIGLGTIAAITAVAVNGIGDYTLFSIAVSMCFWALMAIGMSSYEDRLETDNR</sequence>
<feature type="transmembrane region" description="Helical" evidence="5">
    <location>
        <begin position="238"/>
        <end position="261"/>
    </location>
</feature>
<comment type="subcellular location">
    <subcellularLocation>
        <location evidence="1">Membrane</location>
        <topology evidence="1">Multi-pass membrane protein</topology>
    </subcellularLocation>
</comment>
<keyword evidence="3 5" id="KW-1133">Transmembrane helix</keyword>
<dbReference type="RefSeq" id="WP_091363231.1">
    <property type="nucleotide sequence ID" value="NZ_FMXA01000004.1"/>
</dbReference>
<feature type="transmembrane region" description="Helical" evidence="5">
    <location>
        <begin position="169"/>
        <end position="190"/>
    </location>
</feature>
<evidence type="ECO:0000256" key="5">
    <source>
        <dbReference type="SAM" id="Phobius"/>
    </source>
</evidence>
<feature type="transmembrane region" description="Helical" evidence="5">
    <location>
        <begin position="58"/>
        <end position="77"/>
    </location>
</feature>
<dbReference type="GO" id="GO:0016020">
    <property type="term" value="C:membrane"/>
    <property type="evidence" value="ECO:0007669"/>
    <property type="project" value="UniProtKB-SubCell"/>
</dbReference>
<feature type="domain" description="O-antigen ligase-related" evidence="6">
    <location>
        <begin position="205"/>
        <end position="339"/>
    </location>
</feature>
<dbReference type="GeneID" id="87755416"/>
<dbReference type="Proteomes" id="UP000199689">
    <property type="component" value="Unassembled WGS sequence"/>
</dbReference>
<feature type="transmembrane region" description="Helical" evidence="5">
    <location>
        <begin position="386"/>
        <end position="405"/>
    </location>
</feature>
<accession>A0A1G5V3S9</accession>
<evidence type="ECO:0000259" key="6">
    <source>
        <dbReference type="Pfam" id="PF04932"/>
    </source>
</evidence>
<name>A0A1G5V3S9_9FIRM</name>
<feature type="transmembrane region" description="Helical" evidence="5">
    <location>
        <begin position="83"/>
        <end position="104"/>
    </location>
</feature>
<gene>
    <name evidence="7" type="ORF">SAMN02910343_00369</name>
</gene>
<feature type="transmembrane region" description="Helical" evidence="5">
    <location>
        <begin position="363"/>
        <end position="380"/>
    </location>
</feature>
<feature type="transmembrane region" description="Helical" evidence="5">
    <location>
        <begin position="199"/>
        <end position="232"/>
    </location>
</feature>
<evidence type="ECO:0000256" key="2">
    <source>
        <dbReference type="ARBA" id="ARBA00022692"/>
    </source>
</evidence>
<dbReference type="InterPro" id="IPR007016">
    <property type="entry name" value="O-antigen_ligase-rel_domated"/>
</dbReference>
<evidence type="ECO:0000313" key="8">
    <source>
        <dbReference type="Proteomes" id="UP000199689"/>
    </source>
</evidence>
<feature type="transmembrane region" description="Helical" evidence="5">
    <location>
        <begin position="282"/>
        <end position="302"/>
    </location>
</feature>
<dbReference type="STRING" id="209880.SAMN02910343_00369"/>
<dbReference type="PANTHER" id="PTHR37422:SF13">
    <property type="entry name" value="LIPOPOLYSACCHARIDE BIOSYNTHESIS PROTEIN PA4999-RELATED"/>
    <property type="match status" value="1"/>
</dbReference>
<proteinExistence type="predicted"/>
<evidence type="ECO:0000256" key="1">
    <source>
        <dbReference type="ARBA" id="ARBA00004141"/>
    </source>
</evidence>
<dbReference type="InterPro" id="IPR051533">
    <property type="entry name" value="WaaL-like"/>
</dbReference>
<keyword evidence="8" id="KW-1185">Reference proteome</keyword>
<dbReference type="EMBL" id="FMXA01000004">
    <property type="protein sequence ID" value="SDA40519.1"/>
    <property type="molecule type" value="Genomic_DNA"/>
</dbReference>
<evidence type="ECO:0000256" key="4">
    <source>
        <dbReference type="ARBA" id="ARBA00023136"/>
    </source>
</evidence>
<evidence type="ECO:0000256" key="3">
    <source>
        <dbReference type="ARBA" id="ARBA00022989"/>
    </source>
</evidence>
<keyword evidence="2 5" id="KW-0812">Transmembrane</keyword>
<feature type="transmembrane region" description="Helical" evidence="5">
    <location>
        <begin position="322"/>
        <end position="343"/>
    </location>
</feature>
<dbReference type="PANTHER" id="PTHR37422">
    <property type="entry name" value="TEICHURONIC ACID BIOSYNTHESIS PROTEIN TUAE"/>
    <property type="match status" value="1"/>
</dbReference>
<feature type="transmembrane region" description="Helical" evidence="5">
    <location>
        <begin position="116"/>
        <end position="135"/>
    </location>
</feature>
<keyword evidence="4 5" id="KW-0472">Membrane</keyword>
<feature type="transmembrane region" description="Helical" evidence="5">
    <location>
        <begin position="20"/>
        <end position="46"/>
    </location>
</feature>
<evidence type="ECO:0000313" key="7">
    <source>
        <dbReference type="EMBL" id="SDA40519.1"/>
    </source>
</evidence>
<reference evidence="7 8" key="1">
    <citation type="submission" date="2016-10" db="EMBL/GenBank/DDBJ databases">
        <authorList>
            <person name="de Groot N.N."/>
        </authorList>
    </citation>
    <scope>NUCLEOTIDE SEQUENCE [LARGE SCALE GENOMIC DNA]</scope>
    <source>
        <strain evidence="7 8">DSM 15230</strain>
    </source>
</reference>
<organism evidence="7 8">
    <name type="scientific">Allisonella histaminiformans</name>
    <dbReference type="NCBI Taxonomy" id="209880"/>
    <lineage>
        <taxon>Bacteria</taxon>
        <taxon>Bacillati</taxon>
        <taxon>Bacillota</taxon>
        <taxon>Negativicutes</taxon>
        <taxon>Veillonellales</taxon>
        <taxon>Veillonellaceae</taxon>
        <taxon>Allisonella</taxon>
    </lineage>
</organism>
<dbReference type="OrthoDB" id="9806320at2"/>
<keyword evidence="7" id="KW-0436">Ligase</keyword>